<dbReference type="AlphaFoldDB" id="K9WQ56"/>
<dbReference type="InterPro" id="IPR010802">
    <property type="entry name" value="DUF1400"/>
</dbReference>
<gene>
    <name evidence="3" type="ORF">Cylst_0138</name>
</gene>
<evidence type="ECO:0000313" key="4">
    <source>
        <dbReference type="Proteomes" id="UP000010475"/>
    </source>
</evidence>
<feature type="domain" description="DUF1400" evidence="1">
    <location>
        <begin position="32"/>
        <end position="157"/>
    </location>
</feature>
<evidence type="ECO:0000259" key="1">
    <source>
        <dbReference type="Pfam" id="PF07176"/>
    </source>
</evidence>
<dbReference type="EMBL" id="CP003642">
    <property type="protein sequence ID" value="AFZ22515.1"/>
    <property type="molecule type" value="Genomic_DNA"/>
</dbReference>
<dbReference type="CDD" id="cd00229">
    <property type="entry name" value="SGNH_hydrolase"/>
    <property type="match status" value="1"/>
</dbReference>
<accession>K9WQ56</accession>
<name>K9WQ56_9NOST</name>
<dbReference type="RefSeq" id="WP_015205774.1">
    <property type="nucleotide sequence ID" value="NC_019757.1"/>
</dbReference>
<proteinExistence type="predicted"/>
<feature type="domain" description="SGNH hydrolase-type esterase" evidence="2">
    <location>
        <begin position="210"/>
        <end position="365"/>
    </location>
</feature>
<dbReference type="SUPFAM" id="SSF52266">
    <property type="entry name" value="SGNH hydrolase"/>
    <property type="match status" value="1"/>
</dbReference>
<evidence type="ECO:0000259" key="2">
    <source>
        <dbReference type="Pfam" id="PF13472"/>
    </source>
</evidence>
<dbReference type="InterPro" id="IPR013830">
    <property type="entry name" value="SGNH_hydro"/>
</dbReference>
<dbReference type="Proteomes" id="UP000010475">
    <property type="component" value="Chromosome"/>
</dbReference>
<dbReference type="KEGG" id="csg:Cylst_0138"/>
<keyword evidence="4" id="KW-1185">Reference proteome</keyword>
<dbReference type="Gene3D" id="3.40.50.1110">
    <property type="entry name" value="SGNH hydrolase"/>
    <property type="match status" value="1"/>
</dbReference>
<organism evidence="3 4">
    <name type="scientific">Cylindrospermum stagnale PCC 7417</name>
    <dbReference type="NCBI Taxonomy" id="56107"/>
    <lineage>
        <taxon>Bacteria</taxon>
        <taxon>Bacillati</taxon>
        <taxon>Cyanobacteriota</taxon>
        <taxon>Cyanophyceae</taxon>
        <taxon>Nostocales</taxon>
        <taxon>Nostocaceae</taxon>
        <taxon>Cylindrospermum</taxon>
    </lineage>
</organism>
<reference evidence="3 4" key="1">
    <citation type="submission" date="2012-06" db="EMBL/GenBank/DDBJ databases">
        <title>Finished chromosome of genome of Cylindrospermum stagnale PCC 7417.</title>
        <authorList>
            <consortium name="US DOE Joint Genome Institute"/>
            <person name="Gugger M."/>
            <person name="Coursin T."/>
            <person name="Rippka R."/>
            <person name="Tandeau De Marsac N."/>
            <person name="Huntemann M."/>
            <person name="Wei C.-L."/>
            <person name="Han J."/>
            <person name="Detter J.C."/>
            <person name="Han C."/>
            <person name="Tapia R."/>
            <person name="Chen A."/>
            <person name="Kyrpides N."/>
            <person name="Mavromatis K."/>
            <person name="Markowitz V."/>
            <person name="Szeto E."/>
            <person name="Ivanova N."/>
            <person name="Pagani I."/>
            <person name="Pati A."/>
            <person name="Goodwin L."/>
            <person name="Nordberg H.P."/>
            <person name="Cantor M.N."/>
            <person name="Hua S.X."/>
            <person name="Woyke T."/>
            <person name="Kerfeld C.A."/>
        </authorList>
    </citation>
    <scope>NUCLEOTIDE SEQUENCE [LARGE SCALE GENOMIC DNA]</scope>
    <source>
        <strain evidence="3 4">PCC 7417</strain>
    </source>
</reference>
<dbReference type="eggNOG" id="COG2755">
    <property type="taxonomic scope" value="Bacteria"/>
</dbReference>
<sequence>MIKYPSRLLLSLSGCLIPLLLDSLFGSLPSLAAKTIVLRYGLLEQSLPVADLRRYAETQQVSSELQSFLSYLKPKEKQMFQGVLQVKKFLDIGAFSKLVNTQIGEQFLNVYSPTIARRDQAGIPALKSALVLGATSPEGLGIISFLEAYPSNRIVIDLAKTSKLLRMPKLPAGSTNPPPKDNLTASPLWQLELQYQTFATQDKKFSGCLFGDSISAGLGNSLGEGTFNFAFNGVSTISLVEQLQRLIPTNAKCQKTVIAIGGNDAWYGMSDELFVQKLQEAIALVRATGTKEIFLIPAFYSTVAASLDPNKAAPLSRVEKINALITQVAATEKVTVAAEGVAPLYENNVLKENLTSDGHHLNAEGLNIYRAALLKLLGS</sequence>
<dbReference type="Pfam" id="PF13472">
    <property type="entry name" value="Lipase_GDSL_2"/>
    <property type="match status" value="1"/>
</dbReference>
<protein>
    <submittedName>
        <fullName evidence="3">Lysophospholipase L1-like esterase</fullName>
    </submittedName>
</protein>
<dbReference type="InterPro" id="IPR036514">
    <property type="entry name" value="SGNH_hydro_sf"/>
</dbReference>
<evidence type="ECO:0000313" key="3">
    <source>
        <dbReference type="EMBL" id="AFZ22515.1"/>
    </source>
</evidence>
<dbReference type="HOGENOM" id="CLU_729045_0_0_3"/>
<dbReference type="STRING" id="56107.Cylst_0138"/>
<dbReference type="Pfam" id="PF07176">
    <property type="entry name" value="DUF1400"/>
    <property type="match status" value="1"/>
</dbReference>